<dbReference type="InterPro" id="IPR051395">
    <property type="entry name" value="Cytochrome_c_Peroxidase/MauG"/>
</dbReference>
<dbReference type="STRING" id="1576369.SAMN05421753_12114"/>
<dbReference type="InterPro" id="IPR015943">
    <property type="entry name" value="WD40/YVTN_repeat-like_dom_sf"/>
</dbReference>
<feature type="domain" description="Cytochrome c" evidence="8">
    <location>
        <begin position="482"/>
        <end position="588"/>
    </location>
</feature>
<dbReference type="InterPro" id="IPR011964">
    <property type="entry name" value="YVTN_b-propeller_repeat"/>
</dbReference>
<dbReference type="GO" id="GO:0009055">
    <property type="term" value="F:electron transfer activity"/>
    <property type="evidence" value="ECO:0007669"/>
    <property type="project" value="InterPro"/>
</dbReference>
<evidence type="ECO:0000313" key="9">
    <source>
        <dbReference type="EMBL" id="SFJ46204.1"/>
    </source>
</evidence>
<dbReference type="Gene3D" id="1.10.760.10">
    <property type="entry name" value="Cytochrome c-like domain"/>
    <property type="match status" value="2"/>
</dbReference>
<dbReference type="GO" id="GO:0020037">
    <property type="term" value="F:heme binding"/>
    <property type="evidence" value="ECO:0007669"/>
    <property type="project" value="InterPro"/>
</dbReference>
<dbReference type="InterPro" id="IPR009056">
    <property type="entry name" value="Cyt_c-like_dom"/>
</dbReference>
<dbReference type="PANTHER" id="PTHR30600:SF10">
    <property type="entry name" value="BLL6722 PROTEIN"/>
    <property type="match status" value="1"/>
</dbReference>
<dbReference type="PROSITE" id="PS51007">
    <property type="entry name" value="CYTC"/>
    <property type="match status" value="1"/>
</dbReference>
<accession>A0A1I3RHX0</accession>
<dbReference type="InterPro" id="IPR019405">
    <property type="entry name" value="Lactonase_7-beta_prop"/>
</dbReference>
<name>A0A1I3RHX0_9PLAN</name>
<dbReference type="InterPro" id="IPR036909">
    <property type="entry name" value="Cyt_c-like_dom_sf"/>
</dbReference>
<dbReference type="Gene3D" id="2.130.10.10">
    <property type="entry name" value="YVTN repeat-like/Quinoprotein amine dehydrogenase"/>
    <property type="match status" value="1"/>
</dbReference>
<dbReference type="NCBIfam" id="TIGR02276">
    <property type="entry name" value="beta_rpt_yvtn"/>
    <property type="match status" value="1"/>
</dbReference>
<dbReference type="Pfam" id="PF10282">
    <property type="entry name" value="Lactonase"/>
    <property type="match status" value="1"/>
</dbReference>
<dbReference type="Proteomes" id="UP000199518">
    <property type="component" value="Unassembled WGS sequence"/>
</dbReference>
<keyword evidence="2 6" id="KW-0479">Metal-binding</keyword>
<keyword evidence="3 7" id="KW-0732">Signal</keyword>
<keyword evidence="5 6" id="KW-0408">Iron</keyword>
<feature type="signal peptide" evidence="7">
    <location>
        <begin position="1"/>
        <end position="23"/>
    </location>
</feature>
<sequence length="592" mass="65054">MKRIHQLLRLVAVVLLFAAEGMAGTSNSLMDISTDGTRLACSNRDSGTVSIVDLRTKKKLFEVPVGSHPEGVTFLGNSHRLAVAVYSDDTVKVLDADSGKIERTIEVFDEPYGVVSNPTGTALWVTLEYPGRVIALDPSTGATLQEQAVGRFPRGLALTSAGQLLVTEYFTGIVKAVDATTLQVTDEWAGSAQDNLARQIVAHPTRPKAYLPLQRSMTNVAHGSGSIFPYLSIIDTEAGTGKRRKRVQMDSFNQTYVVANPWEVALSPDGGTLYLVFSGTNDLFVCHVLNDDYHEVEFVEVLRTGANPRAVKVSPDSQTFYVYNALDFTVDAYSTKTLKRQQSIAVTDWTGTPEELLGKKLFYTANPPMSSRRWISCSSCHPDGDSDGRTWQQPEGLRNTQALFGLKETHPIHWSADRDEVQDFEHTIRSPLMQGKGLIRGAVHDSLDAKNSGVSRELDALAAYANSHHFSLSPWAKKGLSPSAQRGKELFFSKETGCATCHSGAYYTDLQRHDVGTGQDDKTELIGPLFDTPTLLGIYRTAPYLHHGRAQTLEEVLTTSKVDDRHGKTSGLTSEQRADLIEYLKALPYEQP</sequence>
<evidence type="ECO:0000256" key="2">
    <source>
        <dbReference type="ARBA" id="ARBA00022723"/>
    </source>
</evidence>
<dbReference type="GO" id="GO:0004130">
    <property type="term" value="F:cytochrome-c peroxidase activity"/>
    <property type="evidence" value="ECO:0007669"/>
    <property type="project" value="TreeGrafter"/>
</dbReference>
<evidence type="ECO:0000259" key="8">
    <source>
        <dbReference type="PROSITE" id="PS51007"/>
    </source>
</evidence>
<feature type="chain" id="PRO_5011532647" evidence="7">
    <location>
        <begin position="24"/>
        <end position="592"/>
    </location>
</feature>
<keyword evidence="10" id="KW-1185">Reference proteome</keyword>
<protein>
    <submittedName>
        <fullName evidence="9">40-residue YVTN family beta-propeller repeat-containing protein</fullName>
    </submittedName>
</protein>
<evidence type="ECO:0000256" key="1">
    <source>
        <dbReference type="ARBA" id="ARBA00022617"/>
    </source>
</evidence>
<evidence type="ECO:0000256" key="3">
    <source>
        <dbReference type="ARBA" id="ARBA00022729"/>
    </source>
</evidence>
<dbReference type="EMBL" id="FOQD01000021">
    <property type="protein sequence ID" value="SFJ46204.1"/>
    <property type="molecule type" value="Genomic_DNA"/>
</dbReference>
<dbReference type="PANTHER" id="PTHR30600">
    <property type="entry name" value="CYTOCHROME C PEROXIDASE-RELATED"/>
    <property type="match status" value="1"/>
</dbReference>
<evidence type="ECO:0000256" key="5">
    <source>
        <dbReference type="ARBA" id="ARBA00023004"/>
    </source>
</evidence>
<proteinExistence type="predicted"/>
<dbReference type="AlphaFoldDB" id="A0A1I3RHX0"/>
<dbReference type="Pfam" id="PF00034">
    <property type="entry name" value="Cytochrom_C"/>
    <property type="match status" value="1"/>
</dbReference>
<gene>
    <name evidence="9" type="ORF">SAMN05421753_12114</name>
</gene>
<keyword evidence="1 6" id="KW-0349">Heme</keyword>
<dbReference type="RefSeq" id="WP_092055953.1">
    <property type="nucleotide sequence ID" value="NZ_FOQD01000021.1"/>
</dbReference>
<evidence type="ECO:0000256" key="6">
    <source>
        <dbReference type="PROSITE-ProRule" id="PRU00433"/>
    </source>
</evidence>
<evidence type="ECO:0000256" key="4">
    <source>
        <dbReference type="ARBA" id="ARBA00023002"/>
    </source>
</evidence>
<keyword evidence="4" id="KW-0560">Oxidoreductase</keyword>
<reference evidence="10" key="1">
    <citation type="submission" date="2016-10" db="EMBL/GenBank/DDBJ databases">
        <authorList>
            <person name="Varghese N."/>
            <person name="Submissions S."/>
        </authorList>
    </citation>
    <scope>NUCLEOTIDE SEQUENCE [LARGE SCALE GENOMIC DNA]</scope>
    <source>
        <strain evidence="10">DSM 26348</strain>
    </source>
</reference>
<dbReference type="SUPFAM" id="SSF50974">
    <property type="entry name" value="Nitrous oxide reductase, N-terminal domain"/>
    <property type="match status" value="1"/>
</dbReference>
<organism evidence="9 10">
    <name type="scientific">Planctomicrobium piriforme</name>
    <dbReference type="NCBI Taxonomy" id="1576369"/>
    <lineage>
        <taxon>Bacteria</taxon>
        <taxon>Pseudomonadati</taxon>
        <taxon>Planctomycetota</taxon>
        <taxon>Planctomycetia</taxon>
        <taxon>Planctomycetales</taxon>
        <taxon>Planctomycetaceae</taxon>
        <taxon>Planctomicrobium</taxon>
    </lineage>
</organism>
<dbReference type="OrthoDB" id="9772811at2"/>
<dbReference type="SUPFAM" id="SSF46626">
    <property type="entry name" value="Cytochrome c"/>
    <property type="match status" value="2"/>
</dbReference>
<dbReference type="GO" id="GO:0046872">
    <property type="term" value="F:metal ion binding"/>
    <property type="evidence" value="ECO:0007669"/>
    <property type="project" value="UniProtKB-KW"/>
</dbReference>
<evidence type="ECO:0000313" key="10">
    <source>
        <dbReference type="Proteomes" id="UP000199518"/>
    </source>
</evidence>
<dbReference type="InterPro" id="IPR011045">
    <property type="entry name" value="N2O_reductase_N"/>
</dbReference>
<evidence type="ECO:0000256" key="7">
    <source>
        <dbReference type="SAM" id="SignalP"/>
    </source>
</evidence>